<name>Q53WI3_THET8</name>
<dbReference type="AlphaFoldDB" id="Q53WI3"/>
<feature type="transmembrane region" description="Helical" evidence="1">
    <location>
        <begin position="98"/>
        <end position="115"/>
    </location>
</feature>
<feature type="transmembrane region" description="Helical" evidence="1">
    <location>
        <begin position="38"/>
        <end position="58"/>
    </location>
</feature>
<dbReference type="EnsemblBacteria" id="BAD72039">
    <property type="protein sequence ID" value="BAD72039"/>
    <property type="gene ID" value="BAD72039"/>
</dbReference>
<evidence type="ECO:0008006" key="4">
    <source>
        <dbReference type="Google" id="ProtNLM"/>
    </source>
</evidence>
<sequence>MGLVGAWVLLALLAGAVLPLQAGVNAELARVVGGPVRSALVSFAVGTLALFLLALLLTGPSWPWGRMLQAPAWVYVGGLLGAVYVVSVIVLAPRLGPLLTFALVIAGQLLASLLLEHLGLLYARHPVNLPRLLGLLLVLLGAYLVRRF</sequence>
<proteinExistence type="predicted"/>
<feature type="transmembrane region" description="Helical" evidence="1">
    <location>
        <begin position="70"/>
        <end position="92"/>
    </location>
</feature>
<evidence type="ECO:0000313" key="3">
    <source>
        <dbReference type="Proteomes" id="UP000000532"/>
    </source>
</evidence>
<reference evidence="2 3" key="1">
    <citation type="submission" date="2004-11" db="EMBL/GenBank/DDBJ databases">
        <title>Complete genome sequence of Thermus thermophilus HB8.</title>
        <authorList>
            <person name="Masui R."/>
            <person name="Kurokawa K."/>
            <person name="Nakagawa N."/>
            <person name="Tokunaga F."/>
            <person name="Koyama Y."/>
            <person name="Shibata T."/>
            <person name="Oshima T."/>
            <person name="Yokoyama S."/>
            <person name="Yasunaga T."/>
            <person name="Kuramitsu S."/>
        </authorList>
    </citation>
    <scope>NUCLEOTIDE SEQUENCE [LARGE SCALE GENOMIC DNA]</scope>
    <source>
        <strain evidence="3">ATCC 27634 / DSM 579 / HB8</strain>
        <plasmid evidence="2 3">pTT27</plasmid>
    </source>
</reference>
<evidence type="ECO:0000313" key="2">
    <source>
        <dbReference type="EMBL" id="BAD72039.1"/>
    </source>
</evidence>
<evidence type="ECO:0000256" key="1">
    <source>
        <dbReference type="SAM" id="Phobius"/>
    </source>
</evidence>
<geneLocation type="plasmid" evidence="2 3">
    <name>pTT27</name>
</geneLocation>
<dbReference type="RefSeq" id="WP_011229066.1">
    <property type="nucleotide sequence ID" value="NC_006462.1"/>
</dbReference>
<dbReference type="GeneID" id="3169252"/>
<dbReference type="HOGENOM" id="CLU_068878_1_1_0"/>
<dbReference type="KEGG" id="ttj:TTHB243"/>
<dbReference type="PANTHER" id="PTHR34821:SF2">
    <property type="entry name" value="INNER MEMBRANE PROTEIN YDCZ"/>
    <property type="match status" value="1"/>
</dbReference>
<keyword evidence="3" id="KW-1185">Reference proteome</keyword>
<dbReference type="GO" id="GO:0005886">
    <property type="term" value="C:plasma membrane"/>
    <property type="evidence" value="ECO:0007669"/>
    <property type="project" value="TreeGrafter"/>
</dbReference>
<dbReference type="InterPro" id="IPR006750">
    <property type="entry name" value="YdcZ"/>
</dbReference>
<gene>
    <name evidence="2" type="ordered locus">TTHB243</name>
</gene>
<dbReference type="Pfam" id="PF04657">
    <property type="entry name" value="DMT_YdcZ"/>
    <property type="match status" value="1"/>
</dbReference>
<feature type="transmembrane region" description="Helical" evidence="1">
    <location>
        <begin position="127"/>
        <end position="145"/>
    </location>
</feature>
<keyword evidence="1" id="KW-0812">Transmembrane</keyword>
<keyword evidence="1" id="KW-1133">Transmembrane helix</keyword>
<dbReference type="EMBL" id="AP008227">
    <property type="protein sequence ID" value="BAD72039.1"/>
    <property type="molecule type" value="Genomic_DNA"/>
</dbReference>
<organism evidence="2 3">
    <name type="scientific">Thermus thermophilus (strain ATCC 27634 / DSM 579 / HB8)</name>
    <dbReference type="NCBI Taxonomy" id="300852"/>
    <lineage>
        <taxon>Bacteria</taxon>
        <taxon>Thermotogati</taxon>
        <taxon>Deinococcota</taxon>
        <taxon>Deinococci</taxon>
        <taxon>Thermales</taxon>
        <taxon>Thermaceae</taxon>
        <taxon>Thermus</taxon>
    </lineage>
</organism>
<keyword evidence="2" id="KW-0614">Plasmid</keyword>
<dbReference type="PANTHER" id="PTHR34821">
    <property type="entry name" value="INNER MEMBRANE PROTEIN YDCZ"/>
    <property type="match status" value="1"/>
</dbReference>
<dbReference type="PATRIC" id="fig|300852.9.peg.2198"/>
<protein>
    <recommendedName>
        <fullName evidence="4">DMT family transporter</fullName>
    </recommendedName>
</protein>
<dbReference type="Proteomes" id="UP000000532">
    <property type="component" value="Plasmid pTT27"/>
</dbReference>
<accession>Q53WI3</accession>
<keyword evidence="1" id="KW-0472">Membrane</keyword>